<dbReference type="AlphaFoldDB" id="A0A2P1PN69"/>
<protein>
    <recommendedName>
        <fullName evidence="3">DUF1631 domain-containing protein</fullName>
    </recommendedName>
</protein>
<dbReference type="OrthoDB" id="6188167at2"/>
<organism evidence="1 2">
    <name type="scientific">Ahniella affigens</name>
    <dbReference type="NCBI Taxonomy" id="2021234"/>
    <lineage>
        <taxon>Bacteria</taxon>
        <taxon>Pseudomonadati</taxon>
        <taxon>Pseudomonadota</taxon>
        <taxon>Gammaproteobacteria</taxon>
        <taxon>Lysobacterales</taxon>
        <taxon>Rhodanobacteraceae</taxon>
        <taxon>Ahniella</taxon>
    </lineage>
</organism>
<reference evidence="1 2" key="1">
    <citation type="submission" date="2018-03" db="EMBL/GenBank/DDBJ databases">
        <title>Ahniella affigens gen. nov., sp. nov., a gammaproteobacterium isolated from sandy soil near a stream.</title>
        <authorList>
            <person name="Ko Y."/>
            <person name="Kim J.-H."/>
        </authorList>
    </citation>
    <scope>NUCLEOTIDE SEQUENCE [LARGE SCALE GENOMIC DNA]</scope>
    <source>
        <strain evidence="1 2">D13</strain>
    </source>
</reference>
<dbReference type="InterPro" id="IPR012434">
    <property type="entry name" value="DUF1631"/>
</dbReference>
<name>A0A2P1PN69_9GAMM</name>
<proteinExistence type="predicted"/>
<keyword evidence="2" id="KW-1185">Reference proteome</keyword>
<dbReference type="RefSeq" id="WP_106890219.1">
    <property type="nucleotide sequence ID" value="NZ_CP027860.1"/>
</dbReference>
<evidence type="ECO:0000313" key="1">
    <source>
        <dbReference type="EMBL" id="AVP96290.1"/>
    </source>
</evidence>
<evidence type="ECO:0008006" key="3">
    <source>
        <dbReference type="Google" id="ProtNLM"/>
    </source>
</evidence>
<reference evidence="1 2" key="2">
    <citation type="submission" date="2018-03" db="EMBL/GenBank/DDBJ databases">
        <authorList>
            <person name="Keele B.F."/>
        </authorList>
    </citation>
    <scope>NUCLEOTIDE SEQUENCE [LARGE SCALE GENOMIC DNA]</scope>
    <source>
        <strain evidence="1 2">D13</strain>
    </source>
</reference>
<dbReference type="Proteomes" id="UP000241074">
    <property type="component" value="Chromosome"/>
</dbReference>
<dbReference type="Pfam" id="PF07793">
    <property type="entry name" value="DUF1631"/>
    <property type="match status" value="1"/>
</dbReference>
<accession>A0A2P1PN69</accession>
<sequence>MSSDFSSSRNVLPFQRADAQTESRNRRLFDALTTAWQQPVQDLCTLVFQDGDDALFDRSERAGNFNQQSTHFDIMRRLRLAKVDLAARTFEAVQSELARLLGTRNERYGRMPVPAQSDTLSLVDPDTIESEVAAQAAASRVRNRYSQDFQALSKRFSTVQWVPQEGDQNNTLGPEMLCMSFMQALNHFECTLETRLVLMKLFERELLKACETLLMRAHAAMNACQVAVDVPYRTFQRPTAPASAAPAAGLPAAMPSPSAAEVAAAANPYAIPAGGFTTDQAIMHSLRELINALGLRYAAHHRFQPGSGLPVASRQELTEAIQAVALQFEQPAVSRPDSLSTAIIETLTQQRNGSTVQIRPLDAGLIDLMGMMFDYTVSDRHLPAELQAVLGHLQIPYLKLALADPQFLARREHPARLLLNELAQAALGWTEATDRGLKTLMTRMVDDLMKVSDPQPELFAALRKELAEFAGKEHQRVQLAERKASQAADGKNRMEVAKRDTEETLRVKLGSTELPMAMAKLVEQYWQQYLVLTHVRHGRDSQEWLDALRLVDLLAHFPKADASPEMVAPWRKQFAEVEAQLRQGMKQTGVTEADCDLIMSGLRELVQIEHQQTVAERVIERAETPRVKIEALQPKPVEAPLIAAQSASAEEELGPWVEKARAMKSGQWFEWQKQPGKTEQIKLLWISGDHQQFMFVNGNGIKAMERKLGELALDLKAEALKTLESKPLVERALAAAMQRVRGRRSA</sequence>
<dbReference type="KEGG" id="xba:C7S18_03395"/>
<dbReference type="EMBL" id="CP027860">
    <property type="protein sequence ID" value="AVP96290.1"/>
    <property type="molecule type" value="Genomic_DNA"/>
</dbReference>
<evidence type="ECO:0000313" key="2">
    <source>
        <dbReference type="Proteomes" id="UP000241074"/>
    </source>
</evidence>
<gene>
    <name evidence="1" type="ORF">C7S18_03395</name>
</gene>